<dbReference type="Pfam" id="PF24166">
    <property type="entry name" value="DUF7410"/>
    <property type="match status" value="1"/>
</dbReference>
<dbReference type="PROSITE" id="PS00028">
    <property type="entry name" value="ZINC_FINGER_C2H2_1"/>
    <property type="match status" value="1"/>
</dbReference>
<dbReference type="InterPro" id="IPR013087">
    <property type="entry name" value="Znf_C2H2_type"/>
</dbReference>
<evidence type="ECO:0000256" key="2">
    <source>
        <dbReference type="SAM" id="Phobius"/>
    </source>
</evidence>
<reference evidence="4 5" key="1">
    <citation type="journal article" date="2019" name="Int. J. Syst. Evol. Microbiol.">
        <title>The Global Catalogue of Microorganisms (GCM) 10K type strain sequencing project: providing services to taxonomists for standard genome sequencing and annotation.</title>
        <authorList>
            <consortium name="The Broad Institute Genomics Platform"/>
            <consortium name="The Broad Institute Genome Sequencing Center for Infectious Disease"/>
            <person name="Wu L."/>
            <person name="Ma J."/>
        </authorList>
    </citation>
    <scope>NUCLEOTIDE SEQUENCE [LARGE SCALE GENOMIC DNA]</scope>
    <source>
        <strain evidence="4 5">JCM 16328</strain>
    </source>
</reference>
<keyword evidence="2" id="KW-0472">Membrane</keyword>
<evidence type="ECO:0000259" key="3">
    <source>
        <dbReference type="PROSITE" id="PS00028"/>
    </source>
</evidence>
<evidence type="ECO:0000313" key="4">
    <source>
        <dbReference type="EMBL" id="GAA0666449.1"/>
    </source>
</evidence>
<evidence type="ECO:0000256" key="1">
    <source>
        <dbReference type="SAM" id="MobiDB-lite"/>
    </source>
</evidence>
<name>A0AAV3T6I1_9EURY</name>
<dbReference type="Proteomes" id="UP001500420">
    <property type="component" value="Unassembled WGS sequence"/>
</dbReference>
<gene>
    <name evidence="4" type="ORF">GCM10009020_09620</name>
</gene>
<evidence type="ECO:0000313" key="5">
    <source>
        <dbReference type="Proteomes" id="UP001500420"/>
    </source>
</evidence>
<feature type="domain" description="C2H2-type" evidence="3">
    <location>
        <begin position="48"/>
        <end position="69"/>
    </location>
</feature>
<feature type="compositionally biased region" description="Low complexity" evidence="1">
    <location>
        <begin position="8"/>
        <end position="32"/>
    </location>
</feature>
<proteinExistence type="predicted"/>
<keyword evidence="5" id="KW-1185">Reference proteome</keyword>
<organism evidence="4 5">
    <name type="scientific">Natronoarchaeum mannanilyticum</name>
    <dbReference type="NCBI Taxonomy" id="926360"/>
    <lineage>
        <taxon>Archaea</taxon>
        <taxon>Methanobacteriati</taxon>
        <taxon>Methanobacteriota</taxon>
        <taxon>Stenosarchaea group</taxon>
        <taxon>Halobacteria</taxon>
        <taxon>Halobacteriales</taxon>
        <taxon>Natronoarchaeaceae</taxon>
    </lineage>
</organism>
<dbReference type="EMBL" id="BAAADV010000001">
    <property type="protein sequence ID" value="GAA0666449.1"/>
    <property type="molecule type" value="Genomic_DNA"/>
</dbReference>
<feature type="region of interest" description="Disordered" evidence="1">
    <location>
        <begin position="1"/>
        <end position="43"/>
    </location>
</feature>
<keyword evidence="2" id="KW-1133">Transmembrane helix</keyword>
<comment type="caution">
    <text evidence="4">The sequence shown here is derived from an EMBL/GenBank/DDBJ whole genome shotgun (WGS) entry which is preliminary data.</text>
</comment>
<sequence>MSAPTNDAGTPAASDDAAAQVSSSAAGTASAPEPTVAVPEGEQPAARCRYCDRPFRDERLYALHLGEAHPDACSDAERERYEAIYDEENHDLFTFHVKVVVTLLVTYFVFTYLYGFVWA</sequence>
<protein>
    <recommendedName>
        <fullName evidence="3">C2H2-type domain-containing protein</fullName>
    </recommendedName>
</protein>
<dbReference type="InterPro" id="IPR055833">
    <property type="entry name" value="DUF7410"/>
</dbReference>
<accession>A0AAV3T6I1</accession>
<dbReference type="AlphaFoldDB" id="A0AAV3T6I1"/>
<keyword evidence="2" id="KW-0812">Transmembrane</keyword>
<feature type="transmembrane region" description="Helical" evidence="2">
    <location>
        <begin position="95"/>
        <end position="117"/>
    </location>
</feature>
<dbReference type="RefSeq" id="WP_343772755.1">
    <property type="nucleotide sequence ID" value="NZ_BAAADV010000001.1"/>
</dbReference>